<dbReference type="STRING" id="655815.ZPR_3015"/>
<gene>
    <name evidence="1" type="ordered locus">ZPR_3015</name>
</gene>
<dbReference type="AlphaFoldDB" id="D5BHD6"/>
<dbReference type="KEGG" id="zpr:ZPR_3015"/>
<protein>
    <submittedName>
        <fullName evidence="1">Uncharacterized protein</fullName>
    </submittedName>
</protein>
<sequence>MKYNDPSGEIFGTIFTAITSGFKNIFRHGVNFDHYNWNKLNNAWQIDKGLFTGNFGQILSKFTWGRFNTFVGNLTAHVLNISGKVSGVSHLEGAVALSGVTSGDNEAFTLDNYIFGPKGFRADWKDHLFVHEYGHYIQSNWFGPAYLPIVAKTSIISAAFDQNHESRWFEVQASAMGAKYFDKRYGSGASDYFIGSPDHFDMQTFSTGGNTRYLNPRTGSFDQNDHPINGAGFHWFDLIVPFTGLGESFTLALLF</sequence>
<dbReference type="HOGENOM" id="CLU_1089699_0_0_10"/>
<accession>D5BHD6</accession>
<keyword evidence="2" id="KW-1185">Reference proteome</keyword>
<dbReference type="EMBL" id="CP001650">
    <property type="protein sequence ID" value="ADF53334.1"/>
    <property type="molecule type" value="Genomic_DNA"/>
</dbReference>
<reference evidence="1 2" key="1">
    <citation type="journal article" date="2010" name="BMC Genomics">
        <title>The complete genome of Zunongwangia profunda SM-A87 reveals its adaptation to the deep-sea environment and ecological role in sedimentary organic nitrogen degradation.</title>
        <authorList>
            <person name="Qin Q.L."/>
            <person name="Zhang X.Y."/>
            <person name="Wang X.M."/>
            <person name="Liu G.M."/>
            <person name="Chen X.L."/>
            <person name="Xie B.B."/>
            <person name="Dang H.Y."/>
            <person name="Zhou B.C."/>
            <person name="Yu J."/>
            <person name="Zhang Y.Z."/>
        </authorList>
    </citation>
    <scope>NUCLEOTIDE SEQUENCE [LARGE SCALE GENOMIC DNA]</scope>
    <source>
        <strain evidence="2">DSM 18752 / CCTCC AB 206139 / SM-A87</strain>
    </source>
</reference>
<dbReference type="eggNOG" id="ENOG5033DHK">
    <property type="taxonomic scope" value="Bacteria"/>
</dbReference>
<dbReference type="Proteomes" id="UP000001654">
    <property type="component" value="Chromosome"/>
</dbReference>
<evidence type="ECO:0000313" key="1">
    <source>
        <dbReference type="EMBL" id="ADF53334.1"/>
    </source>
</evidence>
<name>D5BHD6_ZUNPS</name>
<proteinExistence type="predicted"/>
<evidence type="ECO:0000313" key="2">
    <source>
        <dbReference type="Proteomes" id="UP000001654"/>
    </source>
</evidence>
<organism evidence="1 2">
    <name type="scientific">Zunongwangia profunda (strain DSM 18752 / CCTCC AB 206139 / SM-A87)</name>
    <name type="common">Wangia profunda</name>
    <dbReference type="NCBI Taxonomy" id="655815"/>
    <lineage>
        <taxon>Bacteria</taxon>
        <taxon>Pseudomonadati</taxon>
        <taxon>Bacteroidota</taxon>
        <taxon>Flavobacteriia</taxon>
        <taxon>Flavobacteriales</taxon>
        <taxon>Flavobacteriaceae</taxon>
        <taxon>Zunongwangia</taxon>
    </lineage>
</organism>